<keyword evidence="8 9" id="KW-0051">Antiviral defense</keyword>
<sequence length="101" mass="11895">MRLMVMFDLPVDTSMERRAYRHFRKALLDEGFLMIQYSIYVRVCVDIKGAHFLEQWISDFSPEVGTIQSIIVTEKQYSEMHFLLGESSQDVRNSSERTIII</sequence>
<dbReference type="HAMAP" id="MF_01471">
    <property type="entry name" value="Cas2"/>
    <property type="match status" value="1"/>
</dbReference>
<keyword evidence="5 9" id="KW-0255">Endonuclease</keyword>
<keyword evidence="3 9" id="KW-0540">Nuclease</keyword>
<proteinExistence type="inferred from homology"/>
<dbReference type="Pfam" id="PF09827">
    <property type="entry name" value="CRISPR_Cas2"/>
    <property type="match status" value="1"/>
</dbReference>
<organism evidence="10 11">
    <name type="scientific">Lapidilactobacillus mulanensis</name>
    <dbReference type="NCBI Taxonomy" id="2485999"/>
    <lineage>
        <taxon>Bacteria</taxon>
        <taxon>Bacillati</taxon>
        <taxon>Bacillota</taxon>
        <taxon>Bacilli</taxon>
        <taxon>Lactobacillales</taxon>
        <taxon>Lactobacillaceae</taxon>
        <taxon>Lapidilactobacillus</taxon>
    </lineage>
</organism>
<dbReference type="EC" id="3.1.-.-" evidence="9"/>
<feature type="binding site" evidence="9">
    <location>
        <position position="8"/>
    </location>
    <ligand>
        <name>Mg(2+)</name>
        <dbReference type="ChEBI" id="CHEBI:18420"/>
        <note>catalytic</note>
    </ligand>
</feature>
<comment type="caution">
    <text evidence="10">The sequence shown here is derived from an EMBL/GenBank/DDBJ whole genome shotgun (WGS) entry which is preliminary data.</text>
</comment>
<evidence type="ECO:0000256" key="4">
    <source>
        <dbReference type="ARBA" id="ARBA00022723"/>
    </source>
</evidence>
<evidence type="ECO:0000313" key="10">
    <source>
        <dbReference type="EMBL" id="MFD1465494.1"/>
    </source>
</evidence>
<name>A0ABW4DN77_9LACO</name>
<evidence type="ECO:0000256" key="7">
    <source>
        <dbReference type="ARBA" id="ARBA00022842"/>
    </source>
</evidence>
<dbReference type="SUPFAM" id="SSF143430">
    <property type="entry name" value="TTP0101/SSO1404-like"/>
    <property type="match status" value="1"/>
</dbReference>
<dbReference type="Proteomes" id="UP001597244">
    <property type="component" value="Unassembled WGS sequence"/>
</dbReference>
<keyword evidence="6 9" id="KW-0378">Hydrolase</keyword>
<evidence type="ECO:0000256" key="2">
    <source>
        <dbReference type="ARBA" id="ARBA00009959"/>
    </source>
</evidence>
<evidence type="ECO:0000256" key="5">
    <source>
        <dbReference type="ARBA" id="ARBA00022759"/>
    </source>
</evidence>
<evidence type="ECO:0000256" key="6">
    <source>
        <dbReference type="ARBA" id="ARBA00022801"/>
    </source>
</evidence>
<keyword evidence="11" id="KW-1185">Reference proteome</keyword>
<keyword evidence="7 9" id="KW-0460">Magnesium</keyword>
<gene>
    <name evidence="9 10" type="primary">cas2</name>
    <name evidence="10" type="ORF">ACFQ4L_05225</name>
</gene>
<evidence type="ECO:0000256" key="8">
    <source>
        <dbReference type="ARBA" id="ARBA00023118"/>
    </source>
</evidence>
<comment type="function">
    <text evidence="9">CRISPR (clustered regularly interspaced short palindromic repeat), is an adaptive immune system that provides protection against mobile genetic elements (viruses, transposable elements and conjugative plasmids). CRISPR clusters contain sequences complementary to antecedent mobile elements and target invading nucleic acids. CRISPR clusters are transcribed and processed into CRISPR RNA (crRNA). Functions as a ssRNA-specific endoribonuclease. Involved in the integration of spacer DNA into the CRISPR cassette.</text>
</comment>
<dbReference type="EMBL" id="JBHTOF010000034">
    <property type="protein sequence ID" value="MFD1465494.1"/>
    <property type="molecule type" value="Genomic_DNA"/>
</dbReference>
<dbReference type="InterPro" id="IPR021127">
    <property type="entry name" value="CRISPR_associated_Cas2"/>
</dbReference>
<accession>A0ABW4DN77</accession>
<dbReference type="NCBIfam" id="TIGR01573">
    <property type="entry name" value="cas2"/>
    <property type="match status" value="1"/>
</dbReference>
<evidence type="ECO:0000256" key="3">
    <source>
        <dbReference type="ARBA" id="ARBA00022722"/>
    </source>
</evidence>
<reference evidence="11" key="1">
    <citation type="journal article" date="2019" name="Int. J. Syst. Evol. Microbiol.">
        <title>The Global Catalogue of Microorganisms (GCM) 10K type strain sequencing project: providing services to taxonomists for standard genome sequencing and annotation.</title>
        <authorList>
            <consortium name="The Broad Institute Genomics Platform"/>
            <consortium name="The Broad Institute Genome Sequencing Center for Infectious Disease"/>
            <person name="Wu L."/>
            <person name="Ma J."/>
        </authorList>
    </citation>
    <scope>NUCLEOTIDE SEQUENCE [LARGE SCALE GENOMIC DNA]</scope>
    <source>
        <strain evidence="11">CCM 8951</strain>
    </source>
</reference>
<evidence type="ECO:0000313" key="11">
    <source>
        <dbReference type="Proteomes" id="UP001597244"/>
    </source>
</evidence>
<protein>
    <recommendedName>
        <fullName evidence="9">CRISPR-associated endoribonuclease Cas2</fullName>
        <ecNumber evidence="9">3.1.-.-</ecNumber>
    </recommendedName>
</protein>
<evidence type="ECO:0000256" key="9">
    <source>
        <dbReference type="HAMAP-Rule" id="MF_01471"/>
    </source>
</evidence>
<keyword evidence="4 9" id="KW-0479">Metal-binding</keyword>
<evidence type="ECO:0000256" key="1">
    <source>
        <dbReference type="ARBA" id="ARBA00001946"/>
    </source>
</evidence>
<comment type="similarity">
    <text evidence="2 9">Belongs to the CRISPR-associated endoribonuclease Cas2 protein family.</text>
</comment>
<dbReference type="GO" id="GO:0004519">
    <property type="term" value="F:endonuclease activity"/>
    <property type="evidence" value="ECO:0007669"/>
    <property type="project" value="UniProtKB-KW"/>
</dbReference>
<dbReference type="RefSeq" id="WP_125576611.1">
    <property type="nucleotide sequence ID" value="NZ_JBHTOF010000034.1"/>
</dbReference>
<dbReference type="InterPro" id="IPR019199">
    <property type="entry name" value="Virulence_VapD/CRISPR_Cas2"/>
</dbReference>
<comment type="subunit">
    <text evidence="9">Homodimer, forms a heterotetramer with a Cas1 homodimer.</text>
</comment>
<comment type="cofactor">
    <cofactor evidence="1 9">
        <name>Mg(2+)</name>
        <dbReference type="ChEBI" id="CHEBI:18420"/>
    </cofactor>
</comment>